<feature type="binding site" evidence="5">
    <location>
        <position position="35"/>
    </location>
    <ligand>
        <name>S-adenosyl-L-methionine</name>
        <dbReference type="ChEBI" id="CHEBI:59789"/>
    </ligand>
</feature>
<dbReference type="PROSITE" id="PS01131">
    <property type="entry name" value="RRNA_A_DIMETH"/>
    <property type="match status" value="1"/>
</dbReference>
<feature type="domain" description="Ribosomal RNA adenine methylase transferase N-terminal" evidence="6">
    <location>
        <begin position="15"/>
        <end position="192"/>
    </location>
</feature>
<feature type="binding site" evidence="5">
    <location>
        <position position="10"/>
    </location>
    <ligand>
        <name>S-adenosyl-L-methionine</name>
        <dbReference type="ChEBI" id="CHEBI:59789"/>
    </ligand>
</feature>
<sequence>MRQPLGQHFLKDKRKISQIIDALELQEGDTVIEVGPGRGALTRELGARNKALKVIAIEKDKELAAYAEQYLAPELEKAGNKFEVIAGDVREIIPKLGSYNLKSYKLVGNIPYYLTGALLRALGGLGPLPERIVLTIQKEVAERVTAVPPKMNILAASVQFWAEPKITARISAGAFSPPPDVNSAVLLLTPRSDTPTHLKERYYRLMRALFRYPRKTIHNNIAASPEHIS</sequence>
<feature type="binding site" evidence="5">
    <location>
        <position position="58"/>
    </location>
    <ligand>
        <name>S-adenosyl-L-methionine</name>
        <dbReference type="ChEBI" id="CHEBI:59789"/>
    </ligand>
</feature>
<feature type="binding site" evidence="5">
    <location>
        <position position="88"/>
    </location>
    <ligand>
        <name>S-adenosyl-L-methionine</name>
        <dbReference type="ChEBI" id="CHEBI:59789"/>
    </ligand>
</feature>
<feature type="binding site" evidence="5">
    <location>
        <position position="8"/>
    </location>
    <ligand>
        <name>S-adenosyl-L-methionine</name>
        <dbReference type="ChEBI" id="CHEBI:59789"/>
    </ligand>
</feature>
<evidence type="ECO:0000256" key="5">
    <source>
        <dbReference type="PROSITE-ProRule" id="PRU01026"/>
    </source>
</evidence>
<evidence type="ECO:0000259" key="6">
    <source>
        <dbReference type="SMART" id="SM00650"/>
    </source>
</evidence>
<dbReference type="PROSITE" id="PS51689">
    <property type="entry name" value="SAM_RNA_A_N6_MT"/>
    <property type="match status" value="1"/>
</dbReference>
<dbReference type="GO" id="GO:0000179">
    <property type="term" value="F:rRNA (adenine-N6,N6-)-dimethyltransferase activity"/>
    <property type="evidence" value="ECO:0007669"/>
    <property type="project" value="UniProtKB-UniRule"/>
</dbReference>
<dbReference type="Gene3D" id="3.40.50.150">
    <property type="entry name" value="Vaccinia Virus protein VP39"/>
    <property type="match status" value="1"/>
</dbReference>
<dbReference type="InterPro" id="IPR029063">
    <property type="entry name" value="SAM-dependent_MTases_sf"/>
</dbReference>
<name>A0A1F6BKR3_9BACT</name>
<evidence type="ECO:0000256" key="2">
    <source>
        <dbReference type="ARBA" id="ARBA00022679"/>
    </source>
</evidence>
<gene>
    <name evidence="7" type="ORF">A2110_02460</name>
</gene>
<dbReference type="InterPro" id="IPR001737">
    <property type="entry name" value="KsgA/Erm"/>
</dbReference>
<evidence type="ECO:0000256" key="3">
    <source>
        <dbReference type="ARBA" id="ARBA00022691"/>
    </source>
</evidence>
<evidence type="ECO:0000313" key="8">
    <source>
        <dbReference type="Proteomes" id="UP000176273"/>
    </source>
</evidence>
<reference evidence="7 8" key="1">
    <citation type="journal article" date="2016" name="Nat. Commun.">
        <title>Thousands of microbial genomes shed light on interconnected biogeochemical processes in an aquifer system.</title>
        <authorList>
            <person name="Anantharaman K."/>
            <person name="Brown C.T."/>
            <person name="Hug L.A."/>
            <person name="Sharon I."/>
            <person name="Castelle C.J."/>
            <person name="Probst A.J."/>
            <person name="Thomas B.C."/>
            <person name="Singh A."/>
            <person name="Wilkins M.J."/>
            <person name="Karaoz U."/>
            <person name="Brodie E.L."/>
            <person name="Williams K.H."/>
            <person name="Hubbard S.S."/>
            <person name="Banfield J.F."/>
        </authorList>
    </citation>
    <scope>NUCLEOTIDE SEQUENCE [LARGE SCALE GENOMIC DNA]</scope>
</reference>
<keyword evidence="1 5" id="KW-0489">Methyltransferase</keyword>
<protein>
    <recommendedName>
        <fullName evidence="6">Ribosomal RNA adenine methylase transferase N-terminal domain-containing protein</fullName>
    </recommendedName>
</protein>
<dbReference type="AlphaFoldDB" id="A0A1F6BKR3"/>
<evidence type="ECO:0000313" key="7">
    <source>
        <dbReference type="EMBL" id="OGG37443.1"/>
    </source>
</evidence>
<proteinExistence type="inferred from homology"/>
<dbReference type="InterPro" id="IPR020598">
    <property type="entry name" value="rRNA_Ade_methylase_Trfase_N"/>
</dbReference>
<organism evidence="7 8">
    <name type="scientific">Candidatus Jorgensenbacteria bacterium GWA1_54_12</name>
    <dbReference type="NCBI Taxonomy" id="1798468"/>
    <lineage>
        <taxon>Bacteria</taxon>
        <taxon>Candidatus Joergenseniibacteriota</taxon>
    </lineage>
</organism>
<dbReference type="Pfam" id="PF00398">
    <property type="entry name" value="RrnaAD"/>
    <property type="match status" value="1"/>
</dbReference>
<accession>A0A1F6BKR3</accession>
<dbReference type="STRING" id="1798468.A2110_02460"/>
<dbReference type="Proteomes" id="UP000176273">
    <property type="component" value="Unassembled WGS sequence"/>
</dbReference>
<keyword evidence="4 5" id="KW-0694">RNA-binding</keyword>
<dbReference type="SUPFAM" id="SSF53335">
    <property type="entry name" value="S-adenosyl-L-methionine-dependent methyltransferases"/>
    <property type="match status" value="1"/>
</dbReference>
<evidence type="ECO:0000256" key="1">
    <source>
        <dbReference type="ARBA" id="ARBA00022603"/>
    </source>
</evidence>
<feature type="non-terminal residue" evidence="7">
    <location>
        <position position="229"/>
    </location>
</feature>
<comment type="caution">
    <text evidence="7">The sequence shown here is derived from an EMBL/GenBank/DDBJ whole genome shotgun (WGS) entry which is preliminary data.</text>
</comment>
<evidence type="ECO:0000256" key="4">
    <source>
        <dbReference type="ARBA" id="ARBA00022884"/>
    </source>
</evidence>
<dbReference type="GO" id="GO:0003723">
    <property type="term" value="F:RNA binding"/>
    <property type="evidence" value="ECO:0007669"/>
    <property type="project" value="UniProtKB-UniRule"/>
</dbReference>
<keyword evidence="3 5" id="KW-0949">S-adenosyl-L-methionine</keyword>
<dbReference type="EMBL" id="MFKH01000010">
    <property type="protein sequence ID" value="OGG37443.1"/>
    <property type="molecule type" value="Genomic_DNA"/>
</dbReference>
<feature type="binding site" evidence="5">
    <location>
        <position position="109"/>
    </location>
    <ligand>
        <name>S-adenosyl-L-methionine</name>
        <dbReference type="ChEBI" id="CHEBI:59789"/>
    </ligand>
</feature>
<dbReference type="CDD" id="cd02440">
    <property type="entry name" value="AdoMet_MTases"/>
    <property type="match status" value="1"/>
</dbReference>
<keyword evidence="2 5" id="KW-0808">Transferase</keyword>
<dbReference type="GO" id="GO:0005829">
    <property type="term" value="C:cytosol"/>
    <property type="evidence" value="ECO:0007669"/>
    <property type="project" value="TreeGrafter"/>
</dbReference>
<dbReference type="PANTHER" id="PTHR11727">
    <property type="entry name" value="DIMETHYLADENOSINE TRANSFERASE"/>
    <property type="match status" value="1"/>
</dbReference>
<comment type="similarity">
    <text evidence="5">Belongs to the class I-like SAM-binding methyltransferase superfamily. rRNA adenine N(6)-methyltransferase family.</text>
</comment>
<dbReference type="InterPro" id="IPR020596">
    <property type="entry name" value="rRNA_Ade_Mease_Trfase_CS"/>
</dbReference>
<dbReference type="SMART" id="SM00650">
    <property type="entry name" value="rADc"/>
    <property type="match status" value="1"/>
</dbReference>
<dbReference type="PANTHER" id="PTHR11727:SF7">
    <property type="entry name" value="DIMETHYLADENOSINE TRANSFERASE-RELATED"/>
    <property type="match status" value="1"/>
</dbReference>